<keyword evidence="2" id="KW-1185">Reference proteome</keyword>
<reference evidence="1" key="1">
    <citation type="submission" date="2021-02" db="EMBL/GenBank/DDBJ databases">
        <authorList>
            <person name="Bekaert M."/>
        </authorList>
    </citation>
    <scope>NUCLEOTIDE SEQUENCE</scope>
    <source>
        <strain evidence="1">IoA-00</strain>
    </source>
</reference>
<dbReference type="EMBL" id="HG994583">
    <property type="protein sequence ID" value="CAF2932349.1"/>
    <property type="molecule type" value="Genomic_DNA"/>
</dbReference>
<dbReference type="AlphaFoldDB" id="A0A7R8CU56"/>
<gene>
    <name evidence="1" type="ORF">LSAA_8406</name>
</gene>
<evidence type="ECO:0000313" key="2">
    <source>
        <dbReference type="Proteomes" id="UP000675881"/>
    </source>
</evidence>
<proteinExistence type="predicted"/>
<protein>
    <submittedName>
        <fullName evidence="1">(salmon louse) hypothetical protein</fullName>
    </submittedName>
</protein>
<accession>A0A7R8CU56</accession>
<dbReference type="Proteomes" id="UP000675881">
    <property type="component" value="Chromosome 4"/>
</dbReference>
<name>A0A7R8CU56_LEPSM</name>
<evidence type="ECO:0000313" key="1">
    <source>
        <dbReference type="EMBL" id="CAF2932349.1"/>
    </source>
</evidence>
<organism evidence="1 2">
    <name type="scientific">Lepeophtheirus salmonis</name>
    <name type="common">Salmon louse</name>
    <name type="synonym">Caligus salmonis</name>
    <dbReference type="NCBI Taxonomy" id="72036"/>
    <lineage>
        <taxon>Eukaryota</taxon>
        <taxon>Metazoa</taxon>
        <taxon>Ecdysozoa</taxon>
        <taxon>Arthropoda</taxon>
        <taxon>Crustacea</taxon>
        <taxon>Multicrustacea</taxon>
        <taxon>Hexanauplia</taxon>
        <taxon>Copepoda</taxon>
        <taxon>Siphonostomatoida</taxon>
        <taxon>Caligidae</taxon>
        <taxon>Lepeophtheirus</taxon>
    </lineage>
</organism>
<sequence length="134" mass="15804">MVGLKSNSRLDSPNLANHERYLLGIEYKISKTLLEHLVGCIFLPRKVQRMWSVEHWPEQDYSILYDISIINVELNKKSVVAISKTENDILNCFQNYGKLIRFISYCRRWVTRKSHHSNVLSSEELKDAEFKIYV</sequence>